<dbReference type="GO" id="GO:0004519">
    <property type="term" value="F:endonuclease activity"/>
    <property type="evidence" value="ECO:0007669"/>
    <property type="project" value="UniProtKB-KW"/>
</dbReference>
<dbReference type="Gene3D" id="3.60.10.10">
    <property type="entry name" value="Endonuclease/exonuclease/phosphatase"/>
    <property type="match status" value="1"/>
</dbReference>
<gene>
    <name evidence="1" type="ORF">BN863_25820</name>
</gene>
<keyword evidence="1" id="KW-0540">Nuclease</keyword>
<dbReference type="Proteomes" id="UP000016160">
    <property type="component" value="Chromosome"/>
</dbReference>
<organism evidence="1 2">
    <name type="scientific">Formosa agariphila (strain DSM 15362 / KCTC 12365 / LMG 23005 / KMM 3901 / M-2Alg 35-1)</name>
    <dbReference type="NCBI Taxonomy" id="1347342"/>
    <lineage>
        <taxon>Bacteria</taxon>
        <taxon>Pseudomonadati</taxon>
        <taxon>Bacteroidota</taxon>
        <taxon>Flavobacteriia</taxon>
        <taxon>Flavobacteriales</taxon>
        <taxon>Flavobacteriaceae</taxon>
        <taxon>Formosa</taxon>
    </lineage>
</organism>
<dbReference type="eggNOG" id="COG2374">
    <property type="taxonomic scope" value="Bacteria"/>
</dbReference>
<evidence type="ECO:0000313" key="2">
    <source>
        <dbReference type="Proteomes" id="UP000016160"/>
    </source>
</evidence>
<reference evidence="1 2" key="1">
    <citation type="journal article" date="2013" name="Appl. Environ. Microbiol.">
        <title>The genome of the alga-associated marine flavobacterium Formosa agariphila KMM 3901T reveals a broad potential for degradation of algal polysaccharides.</title>
        <authorList>
            <person name="Mann A.J."/>
            <person name="Hahnke R.L."/>
            <person name="Huang S."/>
            <person name="Werner J."/>
            <person name="Xing P."/>
            <person name="Barbeyron T."/>
            <person name="Huettel B."/>
            <person name="Stueber K."/>
            <person name="Reinhardt R."/>
            <person name="Harder J."/>
            <person name="Gloeckner F.O."/>
            <person name="Amann R.I."/>
            <person name="Teeling H."/>
        </authorList>
    </citation>
    <scope>NUCLEOTIDE SEQUENCE [LARGE SCALE GENOMIC DNA]</scope>
    <source>
        <strain evidence="2">DSM 15362 / KCTC 12365 / LMG 23005 / KMM 3901</strain>
    </source>
</reference>
<dbReference type="HOGENOM" id="CLU_058620_0_0_10"/>
<dbReference type="SUPFAM" id="SSF56219">
    <property type="entry name" value="DNase I-like"/>
    <property type="match status" value="1"/>
</dbReference>
<dbReference type="AlphaFoldDB" id="T2KQN2"/>
<dbReference type="PATRIC" id="fig|1347342.6.peg.2597"/>
<sequence length="364" mass="42227">MKIATFNIQNLFHRDKNLIQVHASKNLKDWISELDNLMTIKSNTEDQRDRIKELSFLIGFEKTIDKPYAVLRRRAGHLYLKGIDHSLVHKASYLNYWNGWITLQTTPIPYAAVEHKARLIADINADVLLLQEVEDRGSLEEFNHEILPKFYCEPYTQCIVVQSNKYNGLEMGILLRQGYNLLGIKTHQDQNFIQYDIETPKGKIVHIINLHLDKPTTDLNQSHFDRKLQTNQVANIYNELLVKGLKNIIITGTLQVPSYCDSLSPLFKNTTLKEVTKHLSFEVVCDHGADRSYYRLGAYRKGVNIKQKDYMLVSPNLWKSLKDSGMNRKAMWPPHRPHWTVYPSLKHKGQAASEHPIIWAKLKL</sequence>
<name>T2KQN2_FORAG</name>
<dbReference type="GO" id="GO:0004527">
    <property type="term" value="F:exonuclease activity"/>
    <property type="evidence" value="ECO:0007669"/>
    <property type="project" value="UniProtKB-KW"/>
</dbReference>
<keyword evidence="1" id="KW-0255">Endonuclease</keyword>
<dbReference type="STRING" id="1347342.BN863_25820"/>
<accession>T2KQN2</accession>
<keyword evidence="2" id="KW-1185">Reference proteome</keyword>
<protein>
    <submittedName>
        <fullName evidence="1">Endonuclease/exonuclease/phosphatase</fullName>
    </submittedName>
</protein>
<dbReference type="OrthoDB" id="1398885at2"/>
<dbReference type="RefSeq" id="WP_038531310.1">
    <property type="nucleotide sequence ID" value="NZ_HG315671.1"/>
</dbReference>
<dbReference type="InterPro" id="IPR036691">
    <property type="entry name" value="Endo/exonu/phosph_ase_sf"/>
</dbReference>
<dbReference type="EMBL" id="HG315671">
    <property type="protein sequence ID" value="CDF80294.1"/>
    <property type="molecule type" value="Genomic_DNA"/>
</dbReference>
<keyword evidence="1" id="KW-0378">Hydrolase</keyword>
<proteinExistence type="predicted"/>
<keyword evidence="1" id="KW-0269">Exonuclease</keyword>
<evidence type="ECO:0000313" key="1">
    <source>
        <dbReference type="EMBL" id="CDF80294.1"/>
    </source>
</evidence>